<keyword evidence="7" id="KW-0443">Lipid metabolism</keyword>
<dbReference type="UniPathway" id="UPA00659"/>
<dbReference type="CDD" id="cd03448">
    <property type="entry name" value="HDE_HSD"/>
    <property type="match status" value="1"/>
</dbReference>
<comment type="subcellular location">
    <subcellularLocation>
        <location evidence="1">Peroxisome</location>
    </subcellularLocation>
</comment>
<dbReference type="InterPro" id="IPR020904">
    <property type="entry name" value="Sc_DH/Rdtase_CS"/>
</dbReference>
<dbReference type="Pfam" id="PF01575">
    <property type="entry name" value="MaoC_dehydratas"/>
    <property type="match status" value="1"/>
</dbReference>
<dbReference type="CDD" id="cd05353">
    <property type="entry name" value="hydroxyacyl-CoA-like_DH_SDR_c-like"/>
    <property type="match status" value="2"/>
</dbReference>
<dbReference type="AlphaFoldDB" id="A0A0P1BM32"/>
<keyword evidence="5" id="KW-0521">NADP</keyword>
<dbReference type="Proteomes" id="UP000054845">
    <property type="component" value="Unassembled WGS sequence"/>
</dbReference>
<feature type="region of interest" description="Disordered" evidence="10">
    <location>
        <begin position="607"/>
        <end position="645"/>
    </location>
</feature>
<dbReference type="InterPro" id="IPR057326">
    <property type="entry name" value="KR_dom"/>
</dbReference>
<dbReference type="Gene3D" id="3.10.129.10">
    <property type="entry name" value="Hotdog Thioesterase"/>
    <property type="match status" value="1"/>
</dbReference>
<feature type="compositionally biased region" description="Acidic residues" evidence="10">
    <location>
        <begin position="610"/>
        <end position="623"/>
    </location>
</feature>
<dbReference type="Pfam" id="PF00106">
    <property type="entry name" value="adh_short"/>
    <property type="match status" value="2"/>
</dbReference>
<evidence type="ECO:0000256" key="2">
    <source>
        <dbReference type="ARBA" id="ARBA00005005"/>
    </source>
</evidence>
<dbReference type="EMBL" id="CCYA01000254">
    <property type="protein sequence ID" value="CEH17326.1"/>
    <property type="molecule type" value="Genomic_DNA"/>
</dbReference>
<dbReference type="SUPFAM" id="SSF51735">
    <property type="entry name" value="NAD(P)-binding Rossmann-fold domains"/>
    <property type="match status" value="2"/>
</dbReference>
<dbReference type="InterPro" id="IPR051687">
    <property type="entry name" value="Peroxisomal_Beta-Oxidation"/>
</dbReference>
<protein>
    <submittedName>
        <fullName evidence="12">Multifunctional beta-oxidation protein</fullName>
    </submittedName>
</protein>
<dbReference type="Gene3D" id="1.10.287.4290">
    <property type="match status" value="1"/>
</dbReference>
<comment type="pathway">
    <text evidence="2">Lipid metabolism; fatty acid beta-oxidation.</text>
</comment>
<dbReference type="GO" id="GO:0006635">
    <property type="term" value="P:fatty acid beta-oxidation"/>
    <property type="evidence" value="ECO:0007669"/>
    <property type="project" value="UniProtKB-UniPathway"/>
</dbReference>
<evidence type="ECO:0000256" key="3">
    <source>
        <dbReference type="ARBA" id="ARBA00006484"/>
    </source>
</evidence>
<dbReference type="InterPro" id="IPR002539">
    <property type="entry name" value="MaoC-like_dom"/>
</dbReference>
<evidence type="ECO:0000256" key="6">
    <source>
        <dbReference type="ARBA" id="ARBA00023002"/>
    </source>
</evidence>
<name>A0A0P1BM32_9BASI</name>
<dbReference type="PANTHER" id="PTHR45024">
    <property type="entry name" value="DEHYDROGENASES, SHORT CHAIN"/>
    <property type="match status" value="1"/>
</dbReference>
<accession>A0A0P1BM32</accession>
<evidence type="ECO:0000256" key="8">
    <source>
        <dbReference type="ARBA" id="ARBA00023140"/>
    </source>
</evidence>
<evidence type="ECO:0000256" key="1">
    <source>
        <dbReference type="ARBA" id="ARBA00004275"/>
    </source>
</evidence>
<dbReference type="PROSITE" id="PS00061">
    <property type="entry name" value="ADH_SHORT"/>
    <property type="match status" value="2"/>
</dbReference>
<dbReference type="PRINTS" id="PR00081">
    <property type="entry name" value="GDHRDH"/>
</dbReference>
<evidence type="ECO:0000259" key="11">
    <source>
        <dbReference type="SMART" id="SM00822"/>
    </source>
</evidence>
<feature type="domain" description="Ketoreductase" evidence="11">
    <location>
        <begin position="17"/>
        <end position="203"/>
    </location>
</feature>
<dbReference type="GO" id="GO:0005777">
    <property type="term" value="C:peroxisome"/>
    <property type="evidence" value="ECO:0007669"/>
    <property type="project" value="UniProtKB-SubCell"/>
</dbReference>
<dbReference type="InterPro" id="IPR054357">
    <property type="entry name" value="MFE-2_N"/>
</dbReference>
<dbReference type="SMART" id="SM00822">
    <property type="entry name" value="PKS_KR"/>
    <property type="match status" value="1"/>
</dbReference>
<keyword evidence="9" id="KW-0456">Lyase</keyword>
<evidence type="ECO:0000313" key="12">
    <source>
        <dbReference type="EMBL" id="CEH17326.1"/>
    </source>
</evidence>
<dbReference type="OrthoDB" id="3592703at2759"/>
<dbReference type="PANTHER" id="PTHR45024:SF2">
    <property type="entry name" value="SCP2 DOMAIN-CONTAINING PROTEIN"/>
    <property type="match status" value="1"/>
</dbReference>
<evidence type="ECO:0000256" key="7">
    <source>
        <dbReference type="ARBA" id="ARBA00023098"/>
    </source>
</evidence>
<keyword evidence="13" id="KW-1185">Reference proteome</keyword>
<dbReference type="FunFam" id="3.40.50.720:FF:000084">
    <property type="entry name" value="Short-chain dehydrogenase reductase"/>
    <property type="match status" value="2"/>
</dbReference>
<feature type="compositionally biased region" description="Basic and acidic residues" evidence="10">
    <location>
        <begin position="624"/>
        <end position="645"/>
    </location>
</feature>
<dbReference type="InterPro" id="IPR029069">
    <property type="entry name" value="HotDog_dom_sf"/>
</dbReference>
<dbReference type="InterPro" id="IPR036291">
    <property type="entry name" value="NAD(P)-bd_dom_sf"/>
</dbReference>
<evidence type="ECO:0000313" key="13">
    <source>
        <dbReference type="Proteomes" id="UP000054845"/>
    </source>
</evidence>
<evidence type="ECO:0000256" key="5">
    <source>
        <dbReference type="ARBA" id="ARBA00022857"/>
    </source>
</evidence>
<comment type="similarity">
    <text evidence="3">Belongs to the short-chain dehydrogenases/reductases (SDR) family.</text>
</comment>
<dbReference type="Gene3D" id="3.40.50.720">
    <property type="entry name" value="NAD(P)-binding Rossmann-like Domain"/>
    <property type="match status" value="2"/>
</dbReference>
<dbReference type="PRINTS" id="PR00080">
    <property type="entry name" value="SDRFAMILY"/>
</dbReference>
<evidence type="ECO:0000256" key="4">
    <source>
        <dbReference type="ARBA" id="ARBA00022832"/>
    </source>
</evidence>
<dbReference type="Pfam" id="PF22622">
    <property type="entry name" value="MFE-2_hydrat-2_N"/>
    <property type="match status" value="1"/>
</dbReference>
<dbReference type="PROSITE" id="PS50890">
    <property type="entry name" value="PUA"/>
    <property type="match status" value="1"/>
</dbReference>
<keyword evidence="4" id="KW-0276">Fatty acid metabolism</keyword>
<dbReference type="GO" id="GO:0016491">
    <property type="term" value="F:oxidoreductase activity"/>
    <property type="evidence" value="ECO:0007669"/>
    <property type="project" value="UniProtKB-KW"/>
</dbReference>
<feature type="region of interest" description="Disordered" evidence="10">
    <location>
        <begin position="776"/>
        <end position="805"/>
    </location>
</feature>
<sequence length="915" mass="98299">MSDFPATENGKISLKGRVAIVTGAGNGLGRAYALSLAKRGAKVVINDLGPSTQDKNRKAAEVVVEEITKAGGEAIANLDSNLEGAKIVKQAVDKWGRVDILINNAGILRDKSFKSMSDKEWDAITAVHITGSYACARAAWPHFREQKFGRIINISSAAGIYGNFGQANYSAAKMAMISFTKTLAIEGARYNIFANTIAPIAASQMLASIMPPEILENLKPEFVAPLATFLCSAANEDISGQLIESGAGFMASLRRQRSRGVVFKTDQSFTPSAVKAKVDEILDFDNSPEYPDKITDANHLEFLERAKEAKPNEGKDEVRFDGKTVLITGAGAGLGKAYAEMFGKLGANVVVNDFSADNANKTVEELKKAGYKAAPAIGSVEDGEKIVKAAVDAFGGLHVVINNAGILRDKSFAGVEDKDWHAVVNIHLRGTYAICKAAWPIFIEQKYGRIVNTTSAVGIYGNFGQANYSTAKGGILGFTQTLAIEGQKYNILANTIAPNAGTAMTSTIWPQEMVDAFKTEYIAPAVGYLASEANEEHTKLLWEVSGGWVAAVRWQRAGGHAFSFTRELQVESIQKRWGDISNYESEESSFPASNQEAMEQIMSNIGNAGESEEGDEEDGEGDEDFSHPDDPKEIAEAKKAKPEPSEFSYTERDVILYALGVGAGAKELPYVYEGDDDFAPVPTFGVILSFGASSGLDMGWLQNFDPTRLLHAEQYLALHKKLPTEALVRNEPRFIEVLDKGKAAVVTSRTLTKAASDGTLLATSESTVFCRGAGGFGGQKQGKDRGAASAANQPPKRSPDNSTKFKTGADQAALYRLSGDLNPLHIAPDFAKMGGFDQPILHGLCSFGIAGKILKDVYGPWKAIKVRFTGVLYPGETLQIDSWKEGERVIFTATAVERKSPVLGAAAVELGELSD</sequence>
<keyword evidence="8" id="KW-0576">Peroxisome</keyword>
<dbReference type="SUPFAM" id="SSF54637">
    <property type="entry name" value="Thioesterase/thiol ester dehydrase-isomerase"/>
    <property type="match status" value="2"/>
</dbReference>
<proteinExistence type="inferred from homology"/>
<keyword evidence="6" id="KW-0560">Oxidoreductase</keyword>
<dbReference type="InterPro" id="IPR002347">
    <property type="entry name" value="SDR_fam"/>
</dbReference>
<dbReference type="GO" id="GO:0004300">
    <property type="term" value="F:enoyl-CoA hydratase activity"/>
    <property type="evidence" value="ECO:0007669"/>
    <property type="project" value="UniProtKB-ARBA"/>
</dbReference>
<evidence type="ECO:0000256" key="10">
    <source>
        <dbReference type="SAM" id="MobiDB-lite"/>
    </source>
</evidence>
<organism evidence="12 13">
    <name type="scientific">Ceraceosorus bombacis</name>
    <dbReference type="NCBI Taxonomy" id="401625"/>
    <lineage>
        <taxon>Eukaryota</taxon>
        <taxon>Fungi</taxon>
        <taxon>Dikarya</taxon>
        <taxon>Basidiomycota</taxon>
        <taxon>Ustilaginomycotina</taxon>
        <taxon>Exobasidiomycetes</taxon>
        <taxon>Ceraceosorales</taxon>
        <taxon>Ceraceosoraceae</taxon>
        <taxon>Ceraceosorus</taxon>
    </lineage>
</organism>
<evidence type="ECO:0000256" key="9">
    <source>
        <dbReference type="ARBA" id="ARBA00023239"/>
    </source>
</evidence>
<reference evidence="13" key="1">
    <citation type="submission" date="2014-09" db="EMBL/GenBank/DDBJ databases">
        <authorList>
            <person name="Sharma Rahul"/>
            <person name="Thines Marco"/>
        </authorList>
    </citation>
    <scope>NUCLEOTIDE SEQUENCE [LARGE SCALE GENOMIC DNA]</scope>
</reference>
<dbReference type="STRING" id="401625.A0A0P1BM32"/>